<gene>
    <name evidence="1" type="ORF">S01H4_67028</name>
</gene>
<organism evidence="1">
    <name type="scientific">marine sediment metagenome</name>
    <dbReference type="NCBI Taxonomy" id="412755"/>
    <lineage>
        <taxon>unclassified sequences</taxon>
        <taxon>metagenomes</taxon>
        <taxon>ecological metagenomes</taxon>
    </lineage>
</organism>
<protein>
    <recommendedName>
        <fullName evidence="2">Anaphase-promoting complex subunit 4 WD40 domain-containing protein</fullName>
    </recommendedName>
</protein>
<comment type="caution">
    <text evidence="1">The sequence shown here is derived from an EMBL/GenBank/DDBJ whole genome shotgun (WGS) entry which is preliminary data.</text>
</comment>
<feature type="non-terminal residue" evidence="1">
    <location>
        <position position="1"/>
    </location>
</feature>
<reference evidence="1" key="1">
    <citation type="journal article" date="2014" name="Front. Microbiol.">
        <title>High frequency of phylogenetically diverse reductive dehalogenase-homologous genes in deep subseafloor sedimentary metagenomes.</title>
        <authorList>
            <person name="Kawai M."/>
            <person name="Futagami T."/>
            <person name="Toyoda A."/>
            <person name="Takaki Y."/>
            <person name="Nishi S."/>
            <person name="Hori S."/>
            <person name="Arai W."/>
            <person name="Tsubouchi T."/>
            <person name="Morono Y."/>
            <person name="Uchiyama I."/>
            <person name="Ito T."/>
            <person name="Fujiyama A."/>
            <person name="Inagaki F."/>
            <person name="Takami H."/>
        </authorList>
    </citation>
    <scope>NUCLEOTIDE SEQUENCE</scope>
    <source>
        <strain evidence="1">Expedition CK06-06</strain>
    </source>
</reference>
<accession>X1FJN9</accession>
<proteinExistence type="predicted"/>
<dbReference type="AlphaFoldDB" id="X1FJN9"/>
<evidence type="ECO:0008006" key="2">
    <source>
        <dbReference type="Google" id="ProtNLM"/>
    </source>
</evidence>
<dbReference type="EMBL" id="BART01041870">
    <property type="protein sequence ID" value="GAH29589.1"/>
    <property type="molecule type" value="Genomic_DNA"/>
</dbReference>
<sequence length="51" mass="5746">VSRIICYPDGKYIAIPLDNCLKIWNITSKVLIQSLPFRVTYNTGNANFSLA</sequence>
<evidence type="ECO:0000313" key="1">
    <source>
        <dbReference type="EMBL" id="GAH29589.1"/>
    </source>
</evidence>
<feature type="non-terminal residue" evidence="1">
    <location>
        <position position="51"/>
    </location>
</feature>
<name>X1FJN9_9ZZZZ</name>